<accession>A0A2I0AU56</accession>
<feature type="compositionally biased region" description="Gly residues" evidence="13">
    <location>
        <begin position="8"/>
        <end position="17"/>
    </location>
</feature>
<evidence type="ECO:0000256" key="13">
    <source>
        <dbReference type="SAM" id="MobiDB-lite"/>
    </source>
</evidence>
<evidence type="ECO:0000256" key="11">
    <source>
        <dbReference type="ARBA" id="ARBA00025721"/>
    </source>
</evidence>
<keyword evidence="8" id="KW-0833">Ubl conjugation pathway</keyword>
<dbReference type="Pfam" id="PF26192">
    <property type="entry name" value="RNF157-like_N"/>
    <property type="match status" value="1"/>
</dbReference>
<evidence type="ECO:0000256" key="6">
    <source>
        <dbReference type="ARBA" id="ARBA00022723"/>
    </source>
</evidence>
<evidence type="ECO:0000256" key="5">
    <source>
        <dbReference type="ARBA" id="ARBA00022707"/>
    </source>
</evidence>
<evidence type="ECO:0000256" key="1">
    <source>
        <dbReference type="ARBA" id="ARBA00000900"/>
    </source>
</evidence>
<evidence type="ECO:0000256" key="2">
    <source>
        <dbReference type="ARBA" id="ARBA00004906"/>
    </source>
</evidence>
<dbReference type="InterPro" id="IPR045195">
    <property type="entry name" value="LOG2-like_mRING_C3HC5"/>
</dbReference>
<dbReference type="PANTHER" id="PTHR22996:SF0">
    <property type="entry name" value="RE60872P-RELATED"/>
    <property type="match status" value="1"/>
</dbReference>
<keyword evidence="5" id="KW-0519">Myristate</keyword>
<dbReference type="InterPro" id="IPR045194">
    <property type="entry name" value="MGRN1/RNF157-like"/>
</dbReference>
<keyword evidence="7 12" id="KW-0863">Zinc-finger</keyword>
<gene>
    <name evidence="15" type="primary">LOG2</name>
    <name evidence="15" type="ORF">AXF42_Ash001186</name>
</gene>
<dbReference type="EC" id="2.3.2.27" evidence="3"/>
<dbReference type="STRING" id="1088818.A0A2I0AU56"/>
<evidence type="ECO:0000313" key="15">
    <source>
        <dbReference type="EMBL" id="PKA59093.1"/>
    </source>
</evidence>
<comment type="catalytic activity">
    <reaction evidence="1">
        <text>S-ubiquitinyl-[E2 ubiquitin-conjugating enzyme]-L-cysteine + [acceptor protein]-L-lysine = [E2 ubiquitin-conjugating enzyme]-L-cysteine + N(6)-ubiquitinyl-[acceptor protein]-L-lysine.</text>
        <dbReference type="EC" id="2.3.2.27"/>
    </reaction>
</comment>
<dbReference type="SUPFAM" id="SSF57850">
    <property type="entry name" value="RING/U-box"/>
    <property type="match status" value="1"/>
</dbReference>
<name>A0A2I0AU56_9ASPA</name>
<dbReference type="FunFam" id="3.30.40.10:FF:000115">
    <property type="entry name" value="probable E3 ubiquitin-protein ligase LOG2"/>
    <property type="match status" value="1"/>
</dbReference>
<feature type="region of interest" description="Disordered" evidence="13">
    <location>
        <begin position="387"/>
        <end position="406"/>
    </location>
</feature>
<comment type="similarity">
    <text evidence="11">Belongs to the RING-type zinc finger family. LOG2 subfamily.</text>
</comment>
<evidence type="ECO:0000259" key="14">
    <source>
        <dbReference type="PROSITE" id="PS50089"/>
    </source>
</evidence>
<dbReference type="Proteomes" id="UP000236161">
    <property type="component" value="Unassembled WGS sequence"/>
</dbReference>
<reference evidence="15 16" key="1">
    <citation type="journal article" date="2017" name="Nature">
        <title>The Apostasia genome and the evolution of orchids.</title>
        <authorList>
            <person name="Zhang G.Q."/>
            <person name="Liu K.W."/>
            <person name="Li Z."/>
            <person name="Lohaus R."/>
            <person name="Hsiao Y.Y."/>
            <person name="Niu S.C."/>
            <person name="Wang J.Y."/>
            <person name="Lin Y.C."/>
            <person name="Xu Q."/>
            <person name="Chen L.J."/>
            <person name="Yoshida K."/>
            <person name="Fujiwara S."/>
            <person name="Wang Z.W."/>
            <person name="Zhang Y.Q."/>
            <person name="Mitsuda N."/>
            <person name="Wang M."/>
            <person name="Liu G.H."/>
            <person name="Pecoraro L."/>
            <person name="Huang H.X."/>
            <person name="Xiao X.J."/>
            <person name="Lin M."/>
            <person name="Wu X.Y."/>
            <person name="Wu W.L."/>
            <person name="Chen Y.Y."/>
            <person name="Chang S.B."/>
            <person name="Sakamoto S."/>
            <person name="Ohme-Takagi M."/>
            <person name="Yagi M."/>
            <person name="Zeng S.J."/>
            <person name="Shen C.Y."/>
            <person name="Yeh C.M."/>
            <person name="Luo Y.B."/>
            <person name="Tsai W.C."/>
            <person name="Van de Peer Y."/>
            <person name="Liu Z.J."/>
        </authorList>
    </citation>
    <scope>NUCLEOTIDE SEQUENCE [LARGE SCALE GENOMIC DNA]</scope>
    <source>
        <strain evidence="16">cv. Shenzhen</strain>
        <tissue evidence="15">Stem</tissue>
    </source>
</reference>
<evidence type="ECO:0000256" key="4">
    <source>
        <dbReference type="ARBA" id="ARBA00022679"/>
    </source>
</evidence>
<dbReference type="PANTHER" id="PTHR22996">
    <property type="entry name" value="MAHOGUNIN"/>
    <property type="match status" value="1"/>
</dbReference>
<feature type="compositionally biased region" description="Basic residues" evidence="13">
    <location>
        <begin position="18"/>
        <end position="31"/>
    </location>
</feature>
<evidence type="ECO:0000256" key="3">
    <source>
        <dbReference type="ARBA" id="ARBA00012483"/>
    </source>
</evidence>
<dbReference type="GO" id="GO:0061630">
    <property type="term" value="F:ubiquitin protein ligase activity"/>
    <property type="evidence" value="ECO:0007669"/>
    <property type="project" value="UniProtKB-EC"/>
</dbReference>
<dbReference type="InterPro" id="IPR058981">
    <property type="entry name" value="MGRN1/RNF157-like_N"/>
</dbReference>
<feature type="region of interest" description="Disordered" evidence="13">
    <location>
        <begin position="1"/>
        <end position="49"/>
    </location>
</feature>
<evidence type="ECO:0000256" key="8">
    <source>
        <dbReference type="ARBA" id="ARBA00022786"/>
    </source>
</evidence>
<sequence>MGNIGSNASGGGGGGGNGRRRNQSHHHHYHPHHDPSILPQPTAQQHMAPHPEVSAGNRYVFAAATPYSPQYPYTSPSQYYPHAGYYPPPPPAMPVPLPAPFDHHHRGSGDHLTHHSGWASTPRYAFGPTPPPPTPFVEHQKAVTIRNDVNIKKESLRVEADEENLGKYLVSFTFDATVPGSMTVIFFAKEGFDCALSPTKESLIHPVTFSFKDGLSQKFKQPSGTGIDFSVFDEAELTKEGETEVYPLAIKAEAFANDKKGLIENLSLVMPNSQITQAVFEKKESGEYQVRVVKQILWVNGTRYELQEIYGIGNSVDGDFDGNDPGKECVICLSEPRDTTVLPCRHMCMCSGCAKVLRYQTNRCPICRQPVERLLEIKVNNRIGDDQQEPRMLDATVDTNVEQTRS</sequence>
<evidence type="ECO:0000256" key="7">
    <source>
        <dbReference type="ARBA" id="ARBA00022771"/>
    </source>
</evidence>
<dbReference type="InterPro" id="IPR013083">
    <property type="entry name" value="Znf_RING/FYVE/PHD"/>
</dbReference>
<dbReference type="EMBL" id="KZ451950">
    <property type="protein sequence ID" value="PKA59093.1"/>
    <property type="molecule type" value="Genomic_DNA"/>
</dbReference>
<dbReference type="OrthoDB" id="1711136at2759"/>
<dbReference type="Pfam" id="PF13920">
    <property type="entry name" value="zf-C3HC4_3"/>
    <property type="match status" value="1"/>
</dbReference>
<keyword evidence="9" id="KW-0862">Zinc</keyword>
<keyword evidence="10" id="KW-0449">Lipoprotein</keyword>
<keyword evidence="16" id="KW-1185">Reference proteome</keyword>
<dbReference type="CDD" id="cd16789">
    <property type="entry name" value="mRING-HC-C3HC5_MGRN1-like"/>
    <property type="match status" value="1"/>
</dbReference>
<feature type="domain" description="RING-type" evidence="14">
    <location>
        <begin position="329"/>
        <end position="368"/>
    </location>
</feature>
<dbReference type="InterPro" id="IPR001841">
    <property type="entry name" value="Znf_RING"/>
</dbReference>
<dbReference type="AlphaFoldDB" id="A0A2I0AU56"/>
<proteinExistence type="inferred from homology"/>
<evidence type="ECO:0000256" key="12">
    <source>
        <dbReference type="PROSITE-ProRule" id="PRU00175"/>
    </source>
</evidence>
<protein>
    <recommendedName>
        <fullName evidence="3">RING-type E3 ubiquitin transferase</fullName>
        <ecNumber evidence="3">2.3.2.27</ecNumber>
    </recommendedName>
</protein>
<dbReference type="Gene3D" id="3.30.40.10">
    <property type="entry name" value="Zinc/RING finger domain, C3HC4 (zinc finger)"/>
    <property type="match status" value="1"/>
</dbReference>
<dbReference type="GO" id="GO:0008270">
    <property type="term" value="F:zinc ion binding"/>
    <property type="evidence" value="ECO:0007669"/>
    <property type="project" value="UniProtKB-KW"/>
</dbReference>
<keyword evidence="6" id="KW-0479">Metal-binding</keyword>
<evidence type="ECO:0000256" key="9">
    <source>
        <dbReference type="ARBA" id="ARBA00022833"/>
    </source>
</evidence>
<organism evidence="15 16">
    <name type="scientific">Apostasia shenzhenica</name>
    <dbReference type="NCBI Taxonomy" id="1088818"/>
    <lineage>
        <taxon>Eukaryota</taxon>
        <taxon>Viridiplantae</taxon>
        <taxon>Streptophyta</taxon>
        <taxon>Embryophyta</taxon>
        <taxon>Tracheophyta</taxon>
        <taxon>Spermatophyta</taxon>
        <taxon>Magnoliopsida</taxon>
        <taxon>Liliopsida</taxon>
        <taxon>Asparagales</taxon>
        <taxon>Orchidaceae</taxon>
        <taxon>Apostasioideae</taxon>
        <taxon>Apostasia</taxon>
    </lineage>
</organism>
<feature type="compositionally biased region" description="Polar residues" evidence="13">
    <location>
        <begin position="397"/>
        <end position="406"/>
    </location>
</feature>
<evidence type="ECO:0000313" key="16">
    <source>
        <dbReference type="Proteomes" id="UP000236161"/>
    </source>
</evidence>
<dbReference type="GO" id="GO:0016567">
    <property type="term" value="P:protein ubiquitination"/>
    <property type="evidence" value="ECO:0007669"/>
    <property type="project" value="TreeGrafter"/>
</dbReference>
<comment type="pathway">
    <text evidence="2">Protein modification; protein ubiquitination.</text>
</comment>
<keyword evidence="4" id="KW-0808">Transferase</keyword>
<evidence type="ECO:0000256" key="10">
    <source>
        <dbReference type="ARBA" id="ARBA00023288"/>
    </source>
</evidence>
<dbReference type="SMART" id="SM00184">
    <property type="entry name" value="RING"/>
    <property type="match status" value="1"/>
</dbReference>
<dbReference type="PROSITE" id="PS50089">
    <property type="entry name" value="ZF_RING_2"/>
    <property type="match status" value="1"/>
</dbReference>